<keyword evidence="4" id="KW-0804">Transcription</keyword>
<protein>
    <submittedName>
        <fullName evidence="6">ArsR family transcriptional regulator</fullName>
    </submittedName>
</protein>
<dbReference type="PROSITE" id="PS50987">
    <property type="entry name" value="HTH_ARSR_2"/>
    <property type="match status" value="1"/>
</dbReference>
<dbReference type="GO" id="GO:0046685">
    <property type="term" value="P:response to arsenic-containing substance"/>
    <property type="evidence" value="ECO:0007669"/>
    <property type="project" value="UniProtKB-KW"/>
</dbReference>
<keyword evidence="3" id="KW-0238">DNA-binding</keyword>
<dbReference type="OrthoDB" id="9789575at2"/>
<dbReference type="PRINTS" id="PR00778">
    <property type="entry name" value="HTHARSR"/>
</dbReference>
<proteinExistence type="predicted"/>
<dbReference type="KEGG" id="hni:W911_12360"/>
<dbReference type="PATRIC" id="fig|1029756.8.peg.2567"/>
<dbReference type="RefSeq" id="WP_023787810.1">
    <property type="nucleotide sequence ID" value="NC_022997.1"/>
</dbReference>
<organism evidence="6 7">
    <name type="scientific">Hyphomicrobium nitrativorans NL23</name>
    <dbReference type="NCBI Taxonomy" id="1029756"/>
    <lineage>
        <taxon>Bacteria</taxon>
        <taxon>Pseudomonadati</taxon>
        <taxon>Pseudomonadota</taxon>
        <taxon>Alphaproteobacteria</taxon>
        <taxon>Hyphomicrobiales</taxon>
        <taxon>Hyphomicrobiaceae</taxon>
        <taxon>Hyphomicrobium</taxon>
    </lineage>
</organism>
<dbReference type="InterPro" id="IPR029063">
    <property type="entry name" value="SAM-dependent_MTases_sf"/>
</dbReference>
<dbReference type="Gene3D" id="1.10.10.10">
    <property type="entry name" value="Winged helix-like DNA-binding domain superfamily/Winged helix DNA-binding domain"/>
    <property type="match status" value="1"/>
</dbReference>
<name>V5SEU2_9HYPH</name>
<keyword evidence="2" id="KW-0805">Transcription regulation</keyword>
<dbReference type="AlphaFoldDB" id="V5SEU2"/>
<dbReference type="InterPro" id="IPR001845">
    <property type="entry name" value="HTH_ArsR_DNA-bd_dom"/>
</dbReference>
<dbReference type="GO" id="GO:0003700">
    <property type="term" value="F:DNA-binding transcription factor activity"/>
    <property type="evidence" value="ECO:0007669"/>
    <property type="project" value="InterPro"/>
</dbReference>
<dbReference type="InterPro" id="IPR036390">
    <property type="entry name" value="WH_DNA-bd_sf"/>
</dbReference>
<dbReference type="Gene3D" id="3.40.50.150">
    <property type="entry name" value="Vaccinia Virus protein VP39"/>
    <property type="match status" value="1"/>
</dbReference>
<dbReference type="NCBIfam" id="NF033788">
    <property type="entry name" value="HTH_metalloreg"/>
    <property type="match status" value="1"/>
</dbReference>
<dbReference type="InterPro" id="IPR011991">
    <property type="entry name" value="ArsR-like_HTH"/>
</dbReference>
<dbReference type="CDD" id="cd00090">
    <property type="entry name" value="HTH_ARSR"/>
    <property type="match status" value="1"/>
</dbReference>
<evidence type="ECO:0000259" key="5">
    <source>
        <dbReference type="PROSITE" id="PS50987"/>
    </source>
</evidence>
<dbReference type="PANTHER" id="PTHR33154">
    <property type="entry name" value="TRANSCRIPTIONAL REGULATOR, ARSR FAMILY"/>
    <property type="match status" value="1"/>
</dbReference>
<evidence type="ECO:0000256" key="2">
    <source>
        <dbReference type="ARBA" id="ARBA00023015"/>
    </source>
</evidence>
<dbReference type="PANTHER" id="PTHR33154:SF18">
    <property type="entry name" value="ARSENICAL RESISTANCE OPERON REPRESSOR"/>
    <property type="match status" value="1"/>
</dbReference>
<feature type="domain" description="HTH arsR-type" evidence="5">
    <location>
        <begin position="2"/>
        <end position="97"/>
    </location>
</feature>
<dbReference type="SUPFAM" id="SSF46785">
    <property type="entry name" value="Winged helix' DNA-binding domain"/>
    <property type="match status" value="1"/>
</dbReference>
<keyword evidence="7" id="KW-1185">Reference proteome</keyword>
<evidence type="ECO:0000256" key="4">
    <source>
        <dbReference type="ARBA" id="ARBA00023163"/>
    </source>
</evidence>
<evidence type="ECO:0000313" key="7">
    <source>
        <dbReference type="Proteomes" id="UP000018542"/>
    </source>
</evidence>
<dbReference type="Pfam" id="PF08241">
    <property type="entry name" value="Methyltransf_11"/>
    <property type="match status" value="1"/>
</dbReference>
<dbReference type="HOGENOM" id="CLU_063642_0_0_5"/>
<dbReference type="CDD" id="cd02440">
    <property type="entry name" value="AdoMet_MTases"/>
    <property type="match status" value="1"/>
</dbReference>
<dbReference type="Pfam" id="PF01022">
    <property type="entry name" value="HTH_5"/>
    <property type="match status" value="1"/>
</dbReference>
<dbReference type="GO" id="GO:0008757">
    <property type="term" value="F:S-adenosylmethionine-dependent methyltransferase activity"/>
    <property type="evidence" value="ECO:0007669"/>
    <property type="project" value="InterPro"/>
</dbReference>
<reference evidence="6 7" key="1">
    <citation type="journal article" date="2014" name="Genome Announc.">
        <title>Complete Genome Sequence of Hyphomicrobium nitrativorans Strain NL23, a Denitrifying Bacterium Isolated from Biofilm of a Methanol-Fed Denitrification System Treating Seawater at the Montreal Biodome.</title>
        <authorList>
            <person name="Martineau C."/>
            <person name="Villeneuve C."/>
            <person name="Mauffrey F."/>
            <person name="Villemur R."/>
        </authorList>
    </citation>
    <scope>NUCLEOTIDE SEQUENCE [LARGE SCALE GENOMIC DNA]</scope>
    <source>
        <strain evidence="6">NL23</strain>
    </source>
</reference>
<dbReference type="Proteomes" id="UP000018542">
    <property type="component" value="Chromosome"/>
</dbReference>
<dbReference type="InterPro" id="IPR036388">
    <property type="entry name" value="WH-like_DNA-bd_sf"/>
</dbReference>
<keyword evidence="1" id="KW-0059">Arsenical resistance</keyword>
<evidence type="ECO:0000313" key="6">
    <source>
        <dbReference type="EMBL" id="AHB49017.1"/>
    </source>
</evidence>
<dbReference type="EMBL" id="CP006912">
    <property type="protein sequence ID" value="AHB49017.1"/>
    <property type="molecule type" value="Genomic_DNA"/>
</dbReference>
<dbReference type="STRING" id="1029756.W911_12360"/>
<dbReference type="GO" id="GO:0003677">
    <property type="term" value="F:DNA binding"/>
    <property type="evidence" value="ECO:0007669"/>
    <property type="project" value="UniProtKB-KW"/>
</dbReference>
<gene>
    <name evidence="6" type="ORF">W911_12360</name>
</gene>
<dbReference type="InterPro" id="IPR013216">
    <property type="entry name" value="Methyltransf_11"/>
</dbReference>
<dbReference type="SUPFAM" id="SSF53335">
    <property type="entry name" value="S-adenosyl-L-methionine-dependent methyltransferases"/>
    <property type="match status" value="1"/>
</dbReference>
<accession>V5SEU2</accession>
<dbReference type="SMART" id="SM00418">
    <property type="entry name" value="HTH_ARSR"/>
    <property type="match status" value="1"/>
</dbReference>
<evidence type="ECO:0000256" key="3">
    <source>
        <dbReference type="ARBA" id="ARBA00023125"/>
    </source>
</evidence>
<evidence type="ECO:0000256" key="1">
    <source>
        <dbReference type="ARBA" id="ARBA00022849"/>
    </source>
</evidence>
<sequence length="338" mass="37329">MSGTLDTQELVGALKAAAEPTRLRILLLLAAGELNVKDLTQILGQSQPRISRHLKLLAEAGLIERFREGSWVYFHVSDRTEGGRLVRRLLDTVDPRDPILLRDGERADSQKREREATAQEYFRAHAADWDRIRALYVSEHAVDAAIVKAFDGATFDVFVDLGTGTGRMLELFAGRYTRGLGLDVNQSMLAYARSRLKTAGLAAAEVRHGDIYDLALPDRVADAVVMHQVLHYLSEPALAVREAARILAPGGRLLVVDFAPHEIEDLRARHAHERLGFEDRQVVSWLKDAGLSGVEVQSLAPDATDARQALTVSLWRASKPDVAVQPASKSQKLERIAP</sequence>
<dbReference type="InterPro" id="IPR051081">
    <property type="entry name" value="HTH_MetalResp_TranReg"/>
</dbReference>